<feature type="compositionally biased region" description="Basic and acidic residues" evidence="9">
    <location>
        <begin position="717"/>
        <end position="729"/>
    </location>
</feature>
<dbReference type="InterPro" id="IPR009057">
    <property type="entry name" value="Homeodomain-like_sf"/>
</dbReference>
<feature type="compositionally biased region" description="Low complexity" evidence="9">
    <location>
        <begin position="1737"/>
        <end position="1746"/>
    </location>
</feature>
<dbReference type="Pfam" id="PF00249">
    <property type="entry name" value="Myb_DNA-binding"/>
    <property type="match status" value="1"/>
</dbReference>
<keyword evidence="5" id="KW-0007">Acetylation</keyword>
<feature type="region of interest" description="Disordered" evidence="9">
    <location>
        <begin position="1720"/>
        <end position="1746"/>
    </location>
</feature>
<feature type="region of interest" description="Disordered" evidence="9">
    <location>
        <begin position="1658"/>
        <end position="1683"/>
    </location>
</feature>
<feature type="region of interest" description="Disordered" evidence="9">
    <location>
        <begin position="820"/>
        <end position="860"/>
    </location>
</feature>
<feature type="compositionally biased region" description="Low complexity" evidence="9">
    <location>
        <begin position="1246"/>
        <end position="1276"/>
    </location>
</feature>
<evidence type="ECO:0000259" key="11">
    <source>
        <dbReference type="PROSITE" id="PS51293"/>
    </source>
</evidence>
<dbReference type="InterPro" id="IPR001005">
    <property type="entry name" value="SANT/Myb"/>
</dbReference>
<feature type="compositionally biased region" description="Low complexity" evidence="9">
    <location>
        <begin position="1319"/>
        <end position="1329"/>
    </location>
</feature>
<dbReference type="PROSITE" id="PS51156">
    <property type="entry name" value="ELM2"/>
    <property type="match status" value="1"/>
</dbReference>
<feature type="region of interest" description="Disordered" evidence="9">
    <location>
        <begin position="2212"/>
        <end position="2284"/>
    </location>
</feature>
<feature type="compositionally biased region" description="Basic residues" evidence="9">
    <location>
        <begin position="1277"/>
        <end position="1287"/>
    </location>
</feature>
<feature type="domain" description="SANT" evidence="11">
    <location>
        <begin position="123"/>
        <end position="175"/>
    </location>
</feature>
<keyword evidence="6" id="KW-0805">Transcription regulation</keyword>
<gene>
    <name evidence="12" type="ORF">SFRICE_006203</name>
</gene>
<feature type="compositionally biased region" description="Basic and acidic residues" evidence="9">
    <location>
        <begin position="342"/>
        <end position="358"/>
    </location>
</feature>
<evidence type="ECO:0000313" key="12">
    <source>
        <dbReference type="EMBL" id="SOQ42883.1"/>
    </source>
</evidence>
<feature type="compositionally biased region" description="Polar residues" evidence="9">
    <location>
        <begin position="198"/>
        <end position="223"/>
    </location>
</feature>
<dbReference type="GO" id="GO:0005634">
    <property type="term" value="C:nucleus"/>
    <property type="evidence" value="ECO:0007669"/>
    <property type="project" value="UniProtKB-SubCell"/>
</dbReference>
<feature type="compositionally biased region" description="Polar residues" evidence="9">
    <location>
        <begin position="842"/>
        <end position="860"/>
    </location>
</feature>
<feature type="compositionally biased region" description="Polar residues" evidence="9">
    <location>
        <begin position="1995"/>
        <end position="2012"/>
    </location>
</feature>
<dbReference type="SMART" id="SM00717">
    <property type="entry name" value="SANT"/>
    <property type="match status" value="1"/>
</dbReference>
<feature type="compositionally biased region" description="Basic residues" evidence="9">
    <location>
        <begin position="1720"/>
        <end position="1733"/>
    </location>
</feature>
<keyword evidence="4" id="KW-0832">Ubl conjugation</keyword>
<feature type="compositionally biased region" description="Polar residues" evidence="9">
    <location>
        <begin position="915"/>
        <end position="936"/>
    </location>
</feature>
<keyword evidence="2" id="KW-1017">Isopeptide bond</keyword>
<dbReference type="InterPro" id="IPR017884">
    <property type="entry name" value="SANT_dom"/>
</dbReference>
<feature type="compositionally biased region" description="Basic and acidic residues" evidence="9">
    <location>
        <begin position="408"/>
        <end position="428"/>
    </location>
</feature>
<feature type="region of interest" description="Disordered" evidence="9">
    <location>
        <begin position="1993"/>
        <end position="2012"/>
    </location>
</feature>
<keyword evidence="8" id="KW-0539">Nucleus</keyword>
<keyword evidence="3" id="KW-0597">Phosphoprotein</keyword>
<feature type="compositionally biased region" description="Low complexity" evidence="9">
    <location>
        <begin position="1223"/>
        <end position="1238"/>
    </location>
</feature>
<feature type="compositionally biased region" description="Polar residues" evidence="9">
    <location>
        <begin position="310"/>
        <end position="319"/>
    </location>
</feature>
<feature type="compositionally biased region" description="Basic and acidic residues" evidence="9">
    <location>
        <begin position="291"/>
        <end position="302"/>
    </location>
</feature>
<evidence type="ECO:0000256" key="9">
    <source>
        <dbReference type="SAM" id="MobiDB-lite"/>
    </source>
</evidence>
<keyword evidence="7" id="KW-0804">Transcription</keyword>
<dbReference type="InterPro" id="IPR000949">
    <property type="entry name" value="ELM2_dom"/>
</dbReference>
<dbReference type="GO" id="GO:0003714">
    <property type="term" value="F:transcription corepressor activity"/>
    <property type="evidence" value="ECO:0007669"/>
    <property type="project" value="TreeGrafter"/>
</dbReference>
<evidence type="ECO:0000256" key="5">
    <source>
        <dbReference type="ARBA" id="ARBA00022990"/>
    </source>
</evidence>
<evidence type="ECO:0000256" key="8">
    <source>
        <dbReference type="ARBA" id="ARBA00023242"/>
    </source>
</evidence>
<evidence type="ECO:0000256" key="1">
    <source>
        <dbReference type="ARBA" id="ARBA00004123"/>
    </source>
</evidence>
<feature type="region of interest" description="Disordered" evidence="9">
    <location>
        <begin position="1120"/>
        <end position="1290"/>
    </location>
</feature>
<feature type="compositionally biased region" description="Basic residues" evidence="9">
    <location>
        <begin position="2256"/>
        <end position="2265"/>
    </location>
</feature>
<feature type="compositionally biased region" description="Basic and acidic residues" evidence="9">
    <location>
        <begin position="1456"/>
        <end position="1477"/>
    </location>
</feature>
<feature type="domain" description="ELM2" evidence="10">
    <location>
        <begin position="6"/>
        <end position="119"/>
    </location>
</feature>
<feature type="compositionally biased region" description="Pro residues" evidence="9">
    <location>
        <begin position="828"/>
        <end position="837"/>
    </location>
</feature>
<feature type="compositionally biased region" description="Polar residues" evidence="9">
    <location>
        <begin position="1663"/>
        <end position="1675"/>
    </location>
</feature>
<feature type="compositionally biased region" description="Polar residues" evidence="9">
    <location>
        <begin position="682"/>
        <end position="693"/>
    </location>
</feature>
<feature type="compositionally biased region" description="Basic residues" evidence="9">
    <location>
        <begin position="180"/>
        <end position="197"/>
    </location>
</feature>
<dbReference type="CDD" id="cd11661">
    <property type="entry name" value="SANT_MTA3_like"/>
    <property type="match status" value="1"/>
</dbReference>
<dbReference type="FunFam" id="1.10.10.60:FF:000052">
    <property type="entry name" value="Arginine-glutamic acid dipeptide (RE) repeats"/>
    <property type="match status" value="1"/>
</dbReference>
<sequence length="2587" mass="287082">MAQNQGEVQVGTPSQPVKEKDIYACLPDMRTNGPLGPDEPCPGGEELRWLPAQATDRDLVMYLRAARSMAAFAGMCDGGSPDDGCVAASRDDTTINALDVLHDSGYDPGRALQALVKCPVPKGIEKKWTEEETKRFVKGIRQFGKNFFKIRKDLLPHKDTAELVEFYYLWKKTPGASSNRPHRRRRQASLRRVRNTRNSRAGTPKEQTPEATPTVPDTNGSRPSPNPKEAGEMSSVTEDENSEEDSDSRDAGDLAKVDTVRPENPEDSPSRMRTRNKSKEQSAPSTPNGKKGQDESDNDSKPKPKPSKPNVQSTNNNTAEKVISSPVSKDIKKKVVTNGKVDVSKVKKRLPDDTKPEILDGDVQMKKKKALEPPDSPAESLTNDSFPAMDETETPEPEPEACDFSFNKTDKESSEHNKEPEAEQHVKSADPLVKMENNTEPTIKTEKDPIPPNFQVATEKDDRNALDLKTDPNTVTNKIPESMEPRPLVMQNPMFSKTELIIPKVTPMCTDPIEKIKIKEEIDTDETLNLQKEDFPKDPLSHNFSGHPVNQPNKPLNLENTNFFVKDSHIYNPKLGHSIKIENVSNNIFNPLNITKDSSIIRSAKDFASGMPPFSYPPNMNFGNDPSKHNPHLNPLKTVIKLEPRDEASEMKNQNTPEIFTATISSSNKVDSPNAPRLDSLQRMSPTPTNPRGSSPPPMEHPTTLNTEPISPANSQENKESDVDDKQPTDLKTQPAPKQDSQGSNLRPPSFPHPVRPENLGIRSTEASITPVSVQNMPPPLTQPSIAGLLPPGPLISVGSGANVGPYGFMPTALYGHPGHPGLDKPGSMPPLLPQHPPSHSIQGSNLIPTPANQTDSSMPQDLKIKQEVPDNVPANLSTQQVDPLQSLKEVKVPGYPIGSAIAQHLNTERDRESISSVENNSRPPSQPANENSNMPSAFLGPRIESIKKEPDFLHQPHLPPTSTSQSSSESTSHVPPVKSPHTPTPIKSQPGHNGTPMHIAHSSATTSPFSRHLTSPSQPRQISASPVQPNTPVSHSALNLMNPTPLSIPATIPGPVMHSGQQPHPFASPLHHPHLLHPSIFQLSAAAAHAMHPYYPHPHPGYSMPYPYPYGPLPQPHPIPPMHPAVSTAGRHDPVKPSTIESTTMLSSHHSHSTSSSVTTRSLREISESSEDPRNPNATTERHQLHETTMTHHHSTSHHSAVHTSTEKQPSHVGGGTNHTLSISHSTSSSSSQSIQHKINTQQKSSSHSNSPHHLSASVSQTTSSSSSVNVTNNHNHTHHHSHHLAHHPERLSPADSMLMRHHPKMLPGNPNHLMIQPPSMGHPMGLGLPPGPGPSSIESLRLHAQAAAGLQASHPRSSSPHQMPHGHPHLRGPPRPMPDENPELKLETQSQPEEEEIPSPAHIPHGPSPEPKIEDTECHRSQSAIFLRHWNRGDYNSCTRTDLIFKPVPESKLARKREERLRKQAERDREEREKIAQQAHRKIATPEKPETKPPSRGAIETITSPYDRFPRPPGYPDTPALRQLSEYARPHAGFSPGNLPRHCMDPMLQYQLSSMYGAAGARERLELEHLEREKRDREIRELRERELNDRLKEELLKNNVGPRALDPHWLEMHRRYGMPPPPPQGAIPVQFGLYPPGHGPAALSQLERERLERLGIPPAGGQQQSVPTTMSQQHHPHHPHPGVAAAQLEAAERLALAADPMVRLQMAGINPEYHAHTHAHTHAHSHTHLHLHPGQQAAAQAQQEAALALGPYRPLPHPDLLGRPYAEQLAQQAAAHEQLQRQLLLERERGFLHPAHHEDFLRQQRERELKVRALEEAARASRPYNTGLLATATPKHNLLRQKSTVQLQCDVSPAPFMLRPYAGLYNPFPLGCSVLCNHPADTEARDVVKKAKDHWIEGKGHYFQEDLSKFQDGGGDKEKNRTPHDIFTEDMFRRYAETDSRPLTPAPTLASGKSRGSRRCLTPDQPHQRTTIVLDLRRSHSQETIYYHGYATSDVTGGPNTSPTNDRSTLPSLNLSDATHNRLLMGQSEQLPPLASPVVLSRRTIPMKEPQSVRLAKKHTVYLRRDSTMLPFLISKTKLLPIRSKHKDTAKDKTSKEKSFFVTGDTLATLKTRRVRRNAPKLPAIVKPGTCDCGLMHLTRIVISYAPKSRKRGASNIVLSMTAWGTTGQRKRMKLPSVKLTRKLVNGNMSLTHNSDEFFKKLENQLKALNIGKPAKNKNNKAEQPSSQRSKAEKETNEVNEANGEEGGSGEGRRRGKRRKKGRQGGSDRLTSAGLAAQAQQDPETQIAGIGTDSQNPSSRGSIAPAAEDDIIVLPVIKPFVVAKKSDSFLDDDILKFLHREVDEEAIETEFNTKRRYVLEEAMRTRPDRAYGQEMQVLLKELKVPAVSLGDWLHIPRVFSRKNAQFSLPIDTYALESLTPMNYAARYVTLKKSKQLLYLTVLRKFREHGYRMPIKNIEEGLIMMMGGSLTAAQASSFSTIMDWNSYEEEENIPDDIKVTLIDKWYKKPPISTEAGDAESDENTLKYRTWCGLCAICERMYGRFPPRDKDPPDGIELSDFSMVESKLGTLKLNSGLREILNVIRER</sequence>
<protein>
    <submittedName>
        <fullName evidence="12">SFRICE_006203</fullName>
    </submittedName>
</protein>
<feature type="region of interest" description="Disordered" evidence="9">
    <location>
        <begin position="1940"/>
        <end position="1968"/>
    </location>
</feature>
<feature type="compositionally biased region" description="Basic and acidic residues" evidence="9">
    <location>
        <begin position="1486"/>
        <end position="1495"/>
    </location>
</feature>
<dbReference type="EMBL" id="ODYU01003732">
    <property type="protein sequence ID" value="SOQ42883.1"/>
    <property type="molecule type" value="Genomic_DNA"/>
</dbReference>
<feature type="compositionally biased region" description="Low complexity" evidence="9">
    <location>
        <begin position="962"/>
        <end position="973"/>
    </location>
</feature>
<evidence type="ECO:0000256" key="6">
    <source>
        <dbReference type="ARBA" id="ARBA00023015"/>
    </source>
</evidence>
<name>A0A2H1VPW1_SPOFR</name>
<feature type="compositionally biased region" description="Acidic residues" evidence="9">
    <location>
        <begin position="390"/>
        <end position="401"/>
    </location>
</feature>
<accession>A0A2H1VPW1</accession>
<feature type="compositionally biased region" description="Low complexity" evidence="9">
    <location>
        <begin position="1143"/>
        <end position="1162"/>
    </location>
</feature>
<evidence type="ECO:0000256" key="2">
    <source>
        <dbReference type="ARBA" id="ARBA00022499"/>
    </source>
</evidence>
<dbReference type="OrthoDB" id="6147534at2759"/>
<feature type="compositionally biased region" description="Basic and acidic residues" evidence="9">
    <location>
        <begin position="248"/>
        <end position="270"/>
    </location>
</feature>
<organism evidence="12">
    <name type="scientific">Spodoptera frugiperda</name>
    <name type="common">Fall armyworm</name>
    <dbReference type="NCBI Taxonomy" id="7108"/>
    <lineage>
        <taxon>Eukaryota</taxon>
        <taxon>Metazoa</taxon>
        <taxon>Ecdysozoa</taxon>
        <taxon>Arthropoda</taxon>
        <taxon>Hexapoda</taxon>
        <taxon>Insecta</taxon>
        <taxon>Pterygota</taxon>
        <taxon>Neoptera</taxon>
        <taxon>Endopterygota</taxon>
        <taxon>Lepidoptera</taxon>
        <taxon>Glossata</taxon>
        <taxon>Ditrysia</taxon>
        <taxon>Noctuoidea</taxon>
        <taxon>Noctuidae</taxon>
        <taxon>Amphipyrinae</taxon>
        <taxon>Spodoptera</taxon>
    </lineage>
</organism>
<reference evidence="12" key="1">
    <citation type="submission" date="2016-07" db="EMBL/GenBank/DDBJ databases">
        <authorList>
            <person name="Bretaudeau A."/>
        </authorList>
    </citation>
    <scope>NUCLEOTIDE SEQUENCE</scope>
    <source>
        <strain evidence="12">Rice</strain>
        <tissue evidence="12">Whole body</tissue>
    </source>
</reference>
<evidence type="ECO:0000256" key="7">
    <source>
        <dbReference type="ARBA" id="ARBA00023163"/>
    </source>
</evidence>
<comment type="subcellular location">
    <subcellularLocation>
        <location evidence="1">Nucleus</location>
    </subcellularLocation>
</comment>
<dbReference type="PANTHER" id="PTHR13859">
    <property type="entry name" value="ATROPHIN-RELATED"/>
    <property type="match status" value="1"/>
</dbReference>
<dbReference type="PROSITE" id="PS51293">
    <property type="entry name" value="SANT"/>
    <property type="match status" value="1"/>
</dbReference>
<feature type="region of interest" description="Disordered" evidence="9">
    <location>
        <begin position="953"/>
        <end position="1045"/>
    </location>
</feature>
<dbReference type="Gene3D" id="1.10.10.60">
    <property type="entry name" value="Homeodomain-like"/>
    <property type="match status" value="1"/>
</dbReference>
<dbReference type="PANTHER" id="PTHR13859:SF11">
    <property type="entry name" value="GRUNGE, ISOFORM J"/>
    <property type="match status" value="1"/>
</dbReference>
<feature type="compositionally biased region" description="Polar residues" evidence="9">
    <location>
        <begin position="703"/>
        <end position="716"/>
    </location>
</feature>
<feature type="compositionally biased region" description="Basic and acidic residues" evidence="9">
    <location>
        <begin position="1413"/>
        <end position="1422"/>
    </location>
</feature>
<evidence type="ECO:0000259" key="10">
    <source>
        <dbReference type="PROSITE" id="PS51156"/>
    </source>
</evidence>
<dbReference type="Gene3D" id="4.10.1240.50">
    <property type="match status" value="1"/>
</dbReference>
<feature type="region of interest" description="Disordered" evidence="9">
    <location>
        <begin position="174"/>
        <end position="454"/>
    </location>
</feature>
<evidence type="ECO:0000256" key="4">
    <source>
        <dbReference type="ARBA" id="ARBA00022843"/>
    </source>
</evidence>
<feature type="compositionally biased region" description="Basic residues" evidence="9">
    <location>
        <begin position="1192"/>
        <end position="1202"/>
    </location>
</feature>
<feature type="compositionally biased region" description="Basic and acidic residues" evidence="9">
    <location>
        <begin position="1163"/>
        <end position="1191"/>
    </location>
</feature>
<dbReference type="Pfam" id="PF03154">
    <property type="entry name" value="Atrophin-1"/>
    <property type="match status" value="1"/>
</dbReference>
<feature type="compositionally biased region" description="Polar residues" evidence="9">
    <location>
        <begin position="1003"/>
        <end position="1045"/>
    </location>
</feature>
<feature type="region of interest" description="Disordered" evidence="9">
    <location>
        <begin position="1456"/>
        <end position="1514"/>
    </location>
</feature>
<evidence type="ECO:0000256" key="3">
    <source>
        <dbReference type="ARBA" id="ARBA00022553"/>
    </source>
</evidence>
<dbReference type="InterPro" id="IPR002951">
    <property type="entry name" value="Atrophin-like"/>
</dbReference>
<proteinExistence type="predicted"/>
<feature type="region of interest" description="Disordered" evidence="9">
    <location>
        <begin position="903"/>
        <end position="939"/>
    </location>
</feature>
<feature type="compositionally biased region" description="Acidic residues" evidence="9">
    <location>
        <begin position="237"/>
        <end position="247"/>
    </location>
</feature>
<feature type="region of interest" description="Disordered" evidence="9">
    <location>
        <begin position="663"/>
        <end position="759"/>
    </location>
</feature>
<dbReference type="SUPFAM" id="SSF46689">
    <property type="entry name" value="Homeodomain-like"/>
    <property type="match status" value="1"/>
</dbReference>
<feature type="region of interest" description="Disordered" evidence="9">
    <location>
        <begin position="1302"/>
        <end position="1422"/>
    </location>
</feature>